<reference evidence="1 2" key="1">
    <citation type="submission" date="2020-02" db="EMBL/GenBank/DDBJ databases">
        <authorList>
            <person name="Ferguson B K."/>
        </authorList>
    </citation>
    <scope>NUCLEOTIDE SEQUENCE [LARGE SCALE GENOMIC DNA]</scope>
</reference>
<dbReference type="EMBL" id="CADCXU010029270">
    <property type="protein sequence ID" value="CAB0015607.1"/>
    <property type="molecule type" value="Genomic_DNA"/>
</dbReference>
<keyword evidence="2" id="KW-1185">Reference proteome</keyword>
<evidence type="ECO:0000313" key="1">
    <source>
        <dbReference type="EMBL" id="CAB0015607.1"/>
    </source>
</evidence>
<name>A0A6H5HG71_9HEMI</name>
<dbReference type="Proteomes" id="UP000479000">
    <property type="component" value="Unassembled WGS sequence"/>
</dbReference>
<evidence type="ECO:0000313" key="2">
    <source>
        <dbReference type="Proteomes" id="UP000479000"/>
    </source>
</evidence>
<organism evidence="1 2">
    <name type="scientific">Nesidiocoris tenuis</name>
    <dbReference type="NCBI Taxonomy" id="355587"/>
    <lineage>
        <taxon>Eukaryota</taxon>
        <taxon>Metazoa</taxon>
        <taxon>Ecdysozoa</taxon>
        <taxon>Arthropoda</taxon>
        <taxon>Hexapoda</taxon>
        <taxon>Insecta</taxon>
        <taxon>Pterygota</taxon>
        <taxon>Neoptera</taxon>
        <taxon>Paraneoptera</taxon>
        <taxon>Hemiptera</taxon>
        <taxon>Heteroptera</taxon>
        <taxon>Panheteroptera</taxon>
        <taxon>Cimicomorpha</taxon>
        <taxon>Miridae</taxon>
        <taxon>Dicyphina</taxon>
        <taxon>Nesidiocoris</taxon>
    </lineage>
</organism>
<dbReference type="AlphaFoldDB" id="A0A6H5HG71"/>
<protein>
    <submittedName>
        <fullName evidence="1">Uncharacterized protein</fullName>
    </submittedName>
</protein>
<accession>A0A6H5HG71</accession>
<gene>
    <name evidence="1" type="ORF">NTEN_LOCUS19947</name>
</gene>
<proteinExistence type="predicted"/>
<sequence>MKPTPVSRQIDVVRASSWIPTAHSWKRKSCFDFTNHKEVRQTILRNRQKTSITKYHDVSAETRRIKTSKFRYDFSNQTTIRPRRLGQ</sequence>